<evidence type="ECO:0000259" key="6">
    <source>
        <dbReference type="Pfam" id="PF24517"/>
    </source>
</evidence>
<feature type="domain" description="Carbohydrate-binding module family 96" evidence="6">
    <location>
        <begin position="51"/>
        <end position="214"/>
    </location>
</feature>
<evidence type="ECO:0000256" key="1">
    <source>
        <dbReference type="ARBA" id="ARBA00004613"/>
    </source>
</evidence>
<sequence length="255" mass="26390">MKTTLALTTALLLAPWGQTLAADAPVTLKFQQGVNGYTGTQDAHIRSNETSGGDSRGVNYGSLDHLSIDGDDGSPGAKPNQGLIRFEQLFGTAAGQIRGGDTIVSATLQLQVFDAGSGFTVHQLLRDWNQSTVSWNLVGAGIQTNGVEAGTSSLATVGANNSNANIGTGLLSIDVTASLQAMQAGTVANHGWLLQPYAAGSNGIDFHSSEASNASLRPLLSVQLVSSVPEPQSWALLGAGLMAILGLQGRRSRRH</sequence>
<dbReference type="Proteomes" id="UP000235916">
    <property type="component" value="Unassembled WGS sequence"/>
</dbReference>
<dbReference type="EMBL" id="POSP01000003">
    <property type="protein sequence ID" value="PND39130.1"/>
    <property type="molecule type" value="Genomic_DNA"/>
</dbReference>
<evidence type="ECO:0000259" key="5">
    <source>
        <dbReference type="Pfam" id="PF07589"/>
    </source>
</evidence>
<accession>A0A2N8L090</accession>
<organism evidence="7 8">
    <name type="scientific">Kinneretia aquatilis</name>
    <dbReference type="NCBI Taxonomy" id="2070761"/>
    <lineage>
        <taxon>Bacteria</taxon>
        <taxon>Pseudomonadati</taxon>
        <taxon>Pseudomonadota</taxon>
        <taxon>Betaproteobacteria</taxon>
        <taxon>Burkholderiales</taxon>
        <taxon>Sphaerotilaceae</taxon>
        <taxon>Roseateles</taxon>
    </lineage>
</organism>
<keyword evidence="2" id="KW-0964">Secreted</keyword>
<feature type="chain" id="PRO_5014931966" evidence="4">
    <location>
        <begin position="22"/>
        <end position="255"/>
    </location>
</feature>
<feature type="domain" description="Ice-binding protein C-terminal" evidence="5">
    <location>
        <begin position="227"/>
        <end position="251"/>
    </location>
</feature>
<keyword evidence="8" id="KW-1185">Reference proteome</keyword>
<evidence type="ECO:0000313" key="8">
    <source>
        <dbReference type="Proteomes" id="UP000235916"/>
    </source>
</evidence>
<evidence type="ECO:0000313" key="7">
    <source>
        <dbReference type="EMBL" id="PND39130.1"/>
    </source>
</evidence>
<dbReference type="AlphaFoldDB" id="A0A2N8L090"/>
<feature type="signal peptide" evidence="4">
    <location>
        <begin position="1"/>
        <end position="21"/>
    </location>
</feature>
<dbReference type="InterPro" id="IPR013424">
    <property type="entry name" value="Ice-binding_C"/>
</dbReference>
<dbReference type="GO" id="GO:0005576">
    <property type="term" value="C:extracellular region"/>
    <property type="evidence" value="ECO:0007669"/>
    <property type="project" value="UniProtKB-SubCell"/>
</dbReference>
<dbReference type="NCBIfam" id="TIGR02595">
    <property type="entry name" value="PEP_CTERM"/>
    <property type="match status" value="1"/>
</dbReference>
<keyword evidence="3 4" id="KW-0732">Signal</keyword>
<evidence type="ECO:0000256" key="4">
    <source>
        <dbReference type="SAM" id="SignalP"/>
    </source>
</evidence>
<comment type="subcellular location">
    <subcellularLocation>
        <location evidence="1">Secreted</location>
    </subcellularLocation>
</comment>
<dbReference type="InterPro" id="IPR055372">
    <property type="entry name" value="CBM96"/>
</dbReference>
<dbReference type="NCBIfam" id="NF033679">
    <property type="entry name" value="DNRLRE_dom"/>
    <property type="match status" value="1"/>
</dbReference>
<proteinExistence type="predicted"/>
<evidence type="ECO:0000256" key="2">
    <source>
        <dbReference type="ARBA" id="ARBA00022525"/>
    </source>
</evidence>
<evidence type="ECO:0000256" key="3">
    <source>
        <dbReference type="ARBA" id="ARBA00022729"/>
    </source>
</evidence>
<comment type="caution">
    <text evidence="7">The sequence shown here is derived from an EMBL/GenBank/DDBJ whole genome shotgun (WGS) entry which is preliminary data.</text>
</comment>
<dbReference type="RefSeq" id="WP_102769048.1">
    <property type="nucleotide sequence ID" value="NZ_POSP01000003.1"/>
</dbReference>
<protein>
    <submittedName>
        <fullName evidence="7">PEP-CTERM sorting domain-containing protein</fullName>
    </submittedName>
</protein>
<dbReference type="Pfam" id="PF24517">
    <property type="entry name" value="CBM96"/>
    <property type="match status" value="1"/>
</dbReference>
<reference evidence="7 8" key="1">
    <citation type="submission" date="2018-01" db="EMBL/GenBank/DDBJ databases">
        <title>Draft genome sequence of Paucibacter aquatile CR182 isolated from freshwater of the Nakdong River.</title>
        <authorList>
            <person name="Choi A."/>
            <person name="Chung E.J."/>
        </authorList>
    </citation>
    <scope>NUCLEOTIDE SEQUENCE [LARGE SCALE GENOMIC DNA]</scope>
    <source>
        <strain evidence="7 8">CR182</strain>
    </source>
</reference>
<dbReference type="Pfam" id="PF07589">
    <property type="entry name" value="PEP-CTERM"/>
    <property type="match status" value="1"/>
</dbReference>
<name>A0A2N8L090_9BURK</name>
<gene>
    <name evidence="7" type="ORF">C1O66_17425</name>
</gene>